<organism evidence="3 4">
    <name type="scientific">Neocucurbitaria cava</name>
    <dbReference type="NCBI Taxonomy" id="798079"/>
    <lineage>
        <taxon>Eukaryota</taxon>
        <taxon>Fungi</taxon>
        <taxon>Dikarya</taxon>
        <taxon>Ascomycota</taxon>
        <taxon>Pezizomycotina</taxon>
        <taxon>Dothideomycetes</taxon>
        <taxon>Pleosporomycetidae</taxon>
        <taxon>Pleosporales</taxon>
        <taxon>Pleosporineae</taxon>
        <taxon>Cucurbitariaceae</taxon>
        <taxon>Neocucurbitaria</taxon>
    </lineage>
</organism>
<feature type="compositionally biased region" description="Polar residues" evidence="1">
    <location>
        <begin position="280"/>
        <end position="294"/>
    </location>
</feature>
<dbReference type="OrthoDB" id="273917at2759"/>
<reference evidence="3" key="1">
    <citation type="submission" date="2022-10" db="EMBL/GenBank/DDBJ databases">
        <title>Tapping the CABI collections for fungal endophytes: first genome assemblies for Collariella, Neodidymelliopsis, Ascochyta clinopodiicola, Didymella pomorum, Didymosphaeria variabile, Neocosmospora piperis and Neocucurbitaria cava.</title>
        <authorList>
            <person name="Hill R."/>
        </authorList>
    </citation>
    <scope>NUCLEOTIDE SEQUENCE</scope>
    <source>
        <strain evidence="3">IMI 356814</strain>
    </source>
</reference>
<dbReference type="PANTHER" id="PTHR23092">
    <property type="entry name" value="POLY(A) RNA POLYMERASE"/>
    <property type="match status" value="1"/>
</dbReference>
<dbReference type="Gene3D" id="3.30.460.10">
    <property type="entry name" value="Beta Polymerase, domain 2"/>
    <property type="match status" value="1"/>
</dbReference>
<dbReference type="GO" id="GO:0010605">
    <property type="term" value="P:negative regulation of macromolecule metabolic process"/>
    <property type="evidence" value="ECO:0007669"/>
    <property type="project" value="UniProtKB-ARBA"/>
</dbReference>
<dbReference type="PANTHER" id="PTHR23092:SF15">
    <property type="entry name" value="INACTIVE NON-CANONICAL POLY(A) RNA POLYMERASE PROTEIN TRF4-2-RELATED"/>
    <property type="match status" value="1"/>
</dbReference>
<sequence length="521" mass="57849">MDRMTFTSGGGDSYRPGVPQRQQGRADDRSQFSFESNHPAPQFPPSAPTGPANARPREPPRKRTRRGALQHGSQRGDASRSQGRNNANGFRKNFRKAPHERALLTHRDDGGPEHAMGVSDGPNKFLNLEDLSDDEEADMEVEGDASDNNDTDTVGQDVNHKVAKRQTTSRADGDSVPKWSNPDPYTVLPPPEETTGKIPDFIKLIRKAKNTAAEISAGDTAVAANDDFISFGDEETFREPSEVRSLEYEEPDSTRMRPNAAAKRSVQGSLNELDAVVSLPQSTQEAPGPSNRNSHPARDPARANKRKHGGFLGIVQEWLPKPNSNPTPWVHSDGQYDRIRSEPDTTKWLHNEILDFYDFVSPQQVEHDIRNHLVQRVNSALGNRRFPNENGRILCFGSFPAGLYLPTADMDLVYTSDTHLNGGPQILDPSQKGAYKNLLYKASRRLQDMRISRGRCNVIANAKVPIIKFTDDLTGLEVDISFENLSGVRAQVTFADWKQQYGDLVSGILALTKFSSPVVRY</sequence>
<dbReference type="GO" id="GO:1990817">
    <property type="term" value="F:poly(A) RNA polymerase activity"/>
    <property type="evidence" value="ECO:0007669"/>
    <property type="project" value="InterPro"/>
</dbReference>
<dbReference type="GO" id="GO:0043634">
    <property type="term" value="P:polyadenylation-dependent ncRNA catabolic process"/>
    <property type="evidence" value="ECO:0007669"/>
    <property type="project" value="TreeGrafter"/>
</dbReference>
<dbReference type="Pfam" id="PF22600">
    <property type="entry name" value="MTPAP-like_central"/>
    <property type="match status" value="1"/>
</dbReference>
<dbReference type="Proteomes" id="UP001140560">
    <property type="component" value="Unassembled WGS sequence"/>
</dbReference>
<proteinExistence type="predicted"/>
<dbReference type="GO" id="GO:0005730">
    <property type="term" value="C:nucleolus"/>
    <property type="evidence" value="ECO:0007669"/>
    <property type="project" value="TreeGrafter"/>
</dbReference>
<keyword evidence="4" id="KW-1185">Reference proteome</keyword>
<feature type="compositionally biased region" description="Acidic residues" evidence="1">
    <location>
        <begin position="130"/>
        <end position="150"/>
    </location>
</feature>
<evidence type="ECO:0000256" key="1">
    <source>
        <dbReference type="SAM" id="MobiDB-lite"/>
    </source>
</evidence>
<evidence type="ECO:0000259" key="2">
    <source>
        <dbReference type="Pfam" id="PF22600"/>
    </source>
</evidence>
<feature type="region of interest" description="Disordered" evidence="1">
    <location>
        <begin position="1"/>
        <end position="196"/>
    </location>
</feature>
<evidence type="ECO:0000313" key="4">
    <source>
        <dbReference type="Proteomes" id="UP001140560"/>
    </source>
</evidence>
<dbReference type="CDD" id="cd05402">
    <property type="entry name" value="NT_PAP_TUTase"/>
    <property type="match status" value="1"/>
</dbReference>
<feature type="domain" description="Poly(A) RNA polymerase mitochondrial-like central palm" evidence="2">
    <location>
        <begin position="349"/>
        <end position="490"/>
    </location>
</feature>
<dbReference type="GO" id="GO:0031123">
    <property type="term" value="P:RNA 3'-end processing"/>
    <property type="evidence" value="ECO:0007669"/>
    <property type="project" value="TreeGrafter"/>
</dbReference>
<dbReference type="SUPFAM" id="SSF81301">
    <property type="entry name" value="Nucleotidyltransferase"/>
    <property type="match status" value="1"/>
</dbReference>
<dbReference type="GO" id="GO:0031499">
    <property type="term" value="C:TRAMP complex"/>
    <property type="evidence" value="ECO:0007669"/>
    <property type="project" value="TreeGrafter"/>
</dbReference>
<dbReference type="InterPro" id="IPR043519">
    <property type="entry name" value="NT_sf"/>
</dbReference>
<dbReference type="InterPro" id="IPR054708">
    <property type="entry name" value="MTPAP-like_central"/>
</dbReference>
<dbReference type="GO" id="GO:0003729">
    <property type="term" value="F:mRNA binding"/>
    <property type="evidence" value="ECO:0007669"/>
    <property type="project" value="TreeGrafter"/>
</dbReference>
<feature type="region of interest" description="Disordered" evidence="1">
    <location>
        <begin position="233"/>
        <end position="267"/>
    </location>
</feature>
<dbReference type="InterPro" id="IPR045862">
    <property type="entry name" value="Trf4-like"/>
</dbReference>
<comment type="caution">
    <text evidence="3">The sequence shown here is derived from an EMBL/GenBank/DDBJ whole genome shotgun (WGS) entry which is preliminary data.</text>
</comment>
<feature type="compositionally biased region" description="Polar residues" evidence="1">
    <location>
        <begin position="79"/>
        <end position="88"/>
    </location>
</feature>
<feature type="region of interest" description="Disordered" evidence="1">
    <location>
        <begin position="280"/>
        <end position="305"/>
    </location>
</feature>
<feature type="compositionally biased region" description="Basic and acidic residues" evidence="1">
    <location>
        <begin position="235"/>
        <end position="255"/>
    </location>
</feature>
<evidence type="ECO:0000313" key="3">
    <source>
        <dbReference type="EMBL" id="KAJ4376446.1"/>
    </source>
</evidence>
<gene>
    <name evidence="3" type="ORF">N0V83_001730</name>
</gene>
<accession>A0A9W9CQP2</accession>
<feature type="compositionally biased region" description="Basic and acidic residues" evidence="1">
    <location>
        <begin position="97"/>
        <end position="112"/>
    </location>
</feature>
<name>A0A9W9CQP2_9PLEO</name>
<protein>
    <recommendedName>
        <fullName evidence="2">Poly(A) RNA polymerase mitochondrial-like central palm domain-containing protein</fullName>
    </recommendedName>
</protein>
<dbReference type="AlphaFoldDB" id="A0A9W9CQP2"/>
<dbReference type="EMBL" id="JAPEUY010000002">
    <property type="protein sequence ID" value="KAJ4376446.1"/>
    <property type="molecule type" value="Genomic_DNA"/>
</dbReference>